<proteinExistence type="predicted"/>
<dbReference type="OrthoDB" id="5830863at2759"/>
<keyword evidence="1" id="KW-0812">Transmembrane</keyword>
<keyword evidence="1" id="KW-1133">Transmembrane helix</keyword>
<reference evidence="4" key="1">
    <citation type="submission" date="2017-02" db="UniProtKB">
        <authorList>
            <consortium name="WormBaseParasite"/>
        </authorList>
    </citation>
    <scope>IDENTIFICATION</scope>
</reference>
<dbReference type="OMA" id="KEWWIEM"/>
<keyword evidence="3" id="KW-1185">Reference proteome</keyword>
<keyword evidence="1" id="KW-0472">Membrane</keyword>
<dbReference type="AlphaFoldDB" id="A0A0N5CMW6"/>
<name>A0A0N5CMW6_THECL</name>
<evidence type="ECO:0000313" key="2">
    <source>
        <dbReference type="EMBL" id="VDM96991.1"/>
    </source>
</evidence>
<dbReference type="WBParaSite" id="TCLT_0000150701-mRNA-1">
    <property type="protein sequence ID" value="TCLT_0000150701-mRNA-1"/>
    <property type="gene ID" value="TCLT_0000150701"/>
</dbReference>
<sequence>MTADNEIQNIHWTLEKIHKALRIIDNEFELVIPKIDHITGDLKQILAHVTNQINGIRNGTVFVTSYFPTYRIYLLAFVITEIIAGILAIALIYYLILLIKEFCLRKCLPEITGINRKLCQNNTNDKKNKTETLQLKHTLSSTLSSSTFRHQKINKDWWIDMYDLDDKTQLHKGHV</sequence>
<dbReference type="Proteomes" id="UP000276776">
    <property type="component" value="Unassembled WGS sequence"/>
</dbReference>
<evidence type="ECO:0000313" key="3">
    <source>
        <dbReference type="Proteomes" id="UP000276776"/>
    </source>
</evidence>
<protein>
    <submittedName>
        <fullName evidence="4">ABC transmembrane type-1 domain-containing protein</fullName>
    </submittedName>
</protein>
<reference evidence="2 3" key="2">
    <citation type="submission" date="2018-11" db="EMBL/GenBank/DDBJ databases">
        <authorList>
            <consortium name="Pathogen Informatics"/>
        </authorList>
    </citation>
    <scope>NUCLEOTIDE SEQUENCE [LARGE SCALE GENOMIC DNA]</scope>
</reference>
<evidence type="ECO:0000313" key="4">
    <source>
        <dbReference type="WBParaSite" id="TCLT_0000150701-mRNA-1"/>
    </source>
</evidence>
<evidence type="ECO:0000256" key="1">
    <source>
        <dbReference type="SAM" id="Phobius"/>
    </source>
</evidence>
<organism evidence="4">
    <name type="scientific">Thelazia callipaeda</name>
    <name type="common">Oriental eyeworm</name>
    <name type="synonym">Parasitic nematode</name>
    <dbReference type="NCBI Taxonomy" id="103827"/>
    <lineage>
        <taxon>Eukaryota</taxon>
        <taxon>Metazoa</taxon>
        <taxon>Ecdysozoa</taxon>
        <taxon>Nematoda</taxon>
        <taxon>Chromadorea</taxon>
        <taxon>Rhabditida</taxon>
        <taxon>Spirurina</taxon>
        <taxon>Spiruromorpha</taxon>
        <taxon>Thelazioidea</taxon>
        <taxon>Thelaziidae</taxon>
        <taxon>Thelazia</taxon>
    </lineage>
</organism>
<dbReference type="EMBL" id="UYYF01000199">
    <property type="protein sequence ID" value="VDM96991.1"/>
    <property type="molecule type" value="Genomic_DNA"/>
</dbReference>
<feature type="transmembrane region" description="Helical" evidence="1">
    <location>
        <begin position="72"/>
        <end position="96"/>
    </location>
</feature>
<gene>
    <name evidence="2" type="ORF">TCLT_LOCUS1508</name>
</gene>
<accession>A0A0N5CMW6</accession>